<dbReference type="InterPro" id="IPR037365">
    <property type="entry name" value="Slowmo/Ups"/>
</dbReference>
<evidence type="ECO:0000313" key="2">
    <source>
        <dbReference type="EMBL" id="KZS93223.1"/>
    </source>
</evidence>
<dbReference type="GO" id="GO:0005758">
    <property type="term" value="C:mitochondrial intermembrane space"/>
    <property type="evidence" value="ECO:0007669"/>
    <property type="project" value="InterPro"/>
</dbReference>
<dbReference type="EMBL" id="KV419407">
    <property type="protein sequence ID" value="KZS93223.1"/>
    <property type="molecule type" value="Genomic_DNA"/>
</dbReference>
<gene>
    <name evidence="2" type="ORF">SISNIDRAFT_454365</name>
</gene>
<protein>
    <submittedName>
        <fullName evidence="2">MSF1-domain-containing protein</fullName>
    </submittedName>
</protein>
<dbReference type="PANTHER" id="PTHR11158">
    <property type="entry name" value="MSF1/PX19 RELATED"/>
    <property type="match status" value="1"/>
</dbReference>
<dbReference type="OrthoDB" id="407630at2759"/>
<accession>A0A164UH15</accession>
<keyword evidence="3" id="KW-1185">Reference proteome</keyword>
<evidence type="ECO:0000313" key="3">
    <source>
        <dbReference type="Proteomes" id="UP000076722"/>
    </source>
</evidence>
<dbReference type="PROSITE" id="PS50904">
    <property type="entry name" value="PRELI_MSF1"/>
    <property type="match status" value="1"/>
</dbReference>
<dbReference type="Pfam" id="PF04707">
    <property type="entry name" value="PRELI"/>
    <property type="match status" value="1"/>
</dbReference>
<proteinExistence type="predicted"/>
<dbReference type="Proteomes" id="UP000076722">
    <property type="component" value="Unassembled WGS sequence"/>
</dbReference>
<feature type="domain" description="PRELI/MSF1" evidence="1">
    <location>
        <begin position="1"/>
        <end position="176"/>
    </location>
</feature>
<sequence>MHFFSQSFHYDHSWAHVNVGLGFKYPNPYCTHVTTVDVLDRSIDPNTGIIRTEKVLGCKQKAPIWIVKILGGSEDAFVREVSFVDPKTQRTSIHSENLSLSQYITCIERIHYTPAPSNMAERTLFSQTAEIQTRMAIWRSVADKMESWMTERFGQNAELGREGFEGVLRNLWDRKDSPTMGSS</sequence>
<dbReference type="STRING" id="1314777.A0A164UH15"/>
<evidence type="ECO:0000259" key="1">
    <source>
        <dbReference type="PROSITE" id="PS50904"/>
    </source>
</evidence>
<dbReference type="AlphaFoldDB" id="A0A164UH15"/>
<name>A0A164UH15_9AGAM</name>
<reference evidence="2 3" key="1">
    <citation type="journal article" date="2016" name="Mol. Biol. Evol.">
        <title>Comparative Genomics of Early-Diverging Mushroom-Forming Fungi Provides Insights into the Origins of Lignocellulose Decay Capabilities.</title>
        <authorList>
            <person name="Nagy L.G."/>
            <person name="Riley R."/>
            <person name="Tritt A."/>
            <person name="Adam C."/>
            <person name="Daum C."/>
            <person name="Floudas D."/>
            <person name="Sun H."/>
            <person name="Yadav J.S."/>
            <person name="Pangilinan J."/>
            <person name="Larsson K.H."/>
            <person name="Matsuura K."/>
            <person name="Barry K."/>
            <person name="Labutti K."/>
            <person name="Kuo R."/>
            <person name="Ohm R.A."/>
            <person name="Bhattacharya S.S."/>
            <person name="Shirouzu T."/>
            <person name="Yoshinaga Y."/>
            <person name="Martin F.M."/>
            <person name="Grigoriev I.V."/>
            <person name="Hibbett D.S."/>
        </authorList>
    </citation>
    <scope>NUCLEOTIDE SEQUENCE [LARGE SCALE GENOMIC DNA]</scope>
    <source>
        <strain evidence="2 3">HHB9708</strain>
    </source>
</reference>
<organism evidence="2 3">
    <name type="scientific">Sistotremastrum niveocremeum HHB9708</name>
    <dbReference type="NCBI Taxonomy" id="1314777"/>
    <lineage>
        <taxon>Eukaryota</taxon>
        <taxon>Fungi</taxon>
        <taxon>Dikarya</taxon>
        <taxon>Basidiomycota</taxon>
        <taxon>Agaricomycotina</taxon>
        <taxon>Agaricomycetes</taxon>
        <taxon>Sistotremastrales</taxon>
        <taxon>Sistotremastraceae</taxon>
        <taxon>Sertulicium</taxon>
        <taxon>Sertulicium niveocremeum</taxon>
    </lineage>
</organism>
<dbReference type="InterPro" id="IPR006797">
    <property type="entry name" value="PRELI/MSF1_dom"/>
</dbReference>